<dbReference type="SUPFAM" id="SSF48452">
    <property type="entry name" value="TPR-like"/>
    <property type="match status" value="1"/>
</dbReference>
<evidence type="ECO:0000256" key="12">
    <source>
        <dbReference type="SAM" id="SignalP"/>
    </source>
</evidence>
<keyword evidence="8" id="KW-0677">Repeat</keyword>
<comment type="similarity">
    <text evidence="3">Belongs to the expansin family. Expansin A subfamily.</text>
</comment>
<feature type="chain" id="PRO_5041684130" description="Expansin" evidence="12">
    <location>
        <begin position="25"/>
        <end position="726"/>
    </location>
</feature>
<dbReference type="Pfam" id="PF01357">
    <property type="entry name" value="Expansin_C"/>
    <property type="match status" value="1"/>
</dbReference>
<keyword evidence="6" id="KW-0964">Secreted</keyword>
<evidence type="ECO:0000256" key="10">
    <source>
        <dbReference type="ARBA" id="ARBA00023316"/>
    </source>
</evidence>
<gene>
    <name evidence="15" type="ORF">AYBTSS11_LOCUS30769</name>
</gene>
<dbReference type="Gramene" id="rna-AYBTSS11_LOCUS30769">
    <property type="protein sequence ID" value="CAJ1978574.1"/>
    <property type="gene ID" value="gene-AYBTSS11_LOCUS30769"/>
</dbReference>
<evidence type="ECO:0000256" key="2">
    <source>
        <dbReference type="ARBA" id="ARBA00004191"/>
    </source>
</evidence>
<organism evidence="15 16">
    <name type="scientific">Sphenostylis stenocarpa</name>
    <dbReference type="NCBI Taxonomy" id="92480"/>
    <lineage>
        <taxon>Eukaryota</taxon>
        <taxon>Viridiplantae</taxon>
        <taxon>Streptophyta</taxon>
        <taxon>Embryophyta</taxon>
        <taxon>Tracheophyta</taxon>
        <taxon>Spermatophyta</taxon>
        <taxon>Magnoliopsida</taxon>
        <taxon>eudicotyledons</taxon>
        <taxon>Gunneridae</taxon>
        <taxon>Pentapetalae</taxon>
        <taxon>rosids</taxon>
        <taxon>fabids</taxon>
        <taxon>Fabales</taxon>
        <taxon>Fabaceae</taxon>
        <taxon>Papilionoideae</taxon>
        <taxon>50 kb inversion clade</taxon>
        <taxon>NPAAA clade</taxon>
        <taxon>indigoferoid/millettioid clade</taxon>
        <taxon>Phaseoleae</taxon>
        <taxon>Sphenostylis</taxon>
    </lineage>
</organism>
<dbReference type="CDD" id="cd22274">
    <property type="entry name" value="DPBB_EXPA_N"/>
    <property type="match status" value="1"/>
</dbReference>
<evidence type="ECO:0000256" key="6">
    <source>
        <dbReference type="ARBA" id="ARBA00022525"/>
    </source>
</evidence>
<dbReference type="AlphaFoldDB" id="A0AA87BAM2"/>
<dbReference type="GO" id="GO:0016020">
    <property type="term" value="C:membrane"/>
    <property type="evidence" value="ECO:0007669"/>
    <property type="project" value="UniProtKB-SubCell"/>
</dbReference>
<dbReference type="GO" id="GO:0003729">
    <property type="term" value="F:mRNA binding"/>
    <property type="evidence" value="ECO:0007669"/>
    <property type="project" value="UniProtKB-ARBA"/>
</dbReference>
<dbReference type="Gene3D" id="2.40.40.10">
    <property type="entry name" value="RlpA-like domain"/>
    <property type="match status" value="1"/>
</dbReference>
<dbReference type="Gene3D" id="1.25.40.10">
    <property type="entry name" value="Tetratricopeptide repeat domain"/>
    <property type="match status" value="2"/>
</dbReference>
<feature type="repeat" description="PPR" evidence="11">
    <location>
        <begin position="588"/>
        <end position="622"/>
    </location>
</feature>
<dbReference type="PANTHER" id="PTHR45717:SF7">
    <property type="entry name" value="PENTACOTRIPEPTIDE-REPEAT REGION OF PRORP DOMAIN-CONTAINING PROTEIN"/>
    <property type="match status" value="1"/>
</dbReference>
<dbReference type="InterPro" id="IPR036749">
    <property type="entry name" value="Expansin_CBD_sf"/>
</dbReference>
<dbReference type="InterPro" id="IPR009009">
    <property type="entry name" value="RlpA-like_DPBB"/>
</dbReference>
<dbReference type="PANTHER" id="PTHR45717">
    <property type="entry name" value="OS12G0527900 PROTEIN"/>
    <property type="match status" value="1"/>
</dbReference>
<proteinExistence type="inferred from homology"/>
<evidence type="ECO:0000256" key="5">
    <source>
        <dbReference type="ARBA" id="ARBA00022512"/>
    </source>
</evidence>
<dbReference type="PROSITE" id="PS50842">
    <property type="entry name" value="EXPANSIN_EG45"/>
    <property type="match status" value="1"/>
</dbReference>
<dbReference type="InterPro" id="IPR036908">
    <property type="entry name" value="RlpA-like_sf"/>
</dbReference>
<dbReference type="Pfam" id="PF13041">
    <property type="entry name" value="PPR_2"/>
    <property type="match status" value="1"/>
</dbReference>
<dbReference type="InterPro" id="IPR007117">
    <property type="entry name" value="Expansin_CBD"/>
</dbReference>
<evidence type="ECO:0000259" key="13">
    <source>
        <dbReference type="PROSITE" id="PS50842"/>
    </source>
</evidence>
<feature type="repeat" description="PPR" evidence="11">
    <location>
        <begin position="412"/>
        <end position="446"/>
    </location>
</feature>
<dbReference type="GO" id="GO:0009664">
    <property type="term" value="P:plant-type cell wall organization"/>
    <property type="evidence" value="ECO:0007669"/>
    <property type="project" value="InterPro"/>
</dbReference>
<reference evidence="15" key="1">
    <citation type="submission" date="2023-10" db="EMBL/GenBank/DDBJ databases">
        <authorList>
            <person name="Domelevo Entfellner J.-B."/>
        </authorList>
    </citation>
    <scope>NUCLEOTIDE SEQUENCE</scope>
</reference>
<evidence type="ECO:0000256" key="3">
    <source>
        <dbReference type="ARBA" id="ARBA00005392"/>
    </source>
</evidence>
<evidence type="ECO:0000256" key="7">
    <source>
        <dbReference type="ARBA" id="ARBA00022729"/>
    </source>
</evidence>
<dbReference type="InterPro" id="IPR002885">
    <property type="entry name" value="PPR_rpt"/>
</dbReference>
<dbReference type="PRINTS" id="PR01225">
    <property type="entry name" value="EXPANSNFAMLY"/>
</dbReference>
<protein>
    <recommendedName>
        <fullName evidence="17">Expansin</fullName>
    </recommendedName>
</protein>
<dbReference type="SUPFAM" id="SSF49590">
    <property type="entry name" value="PHL pollen allergen"/>
    <property type="match status" value="1"/>
</dbReference>
<evidence type="ECO:0000256" key="11">
    <source>
        <dbReference type="PROSITE-ProRule" id="PRU00708"/>
    </source>
</evidence>
<dbReference type="SMART" id="SM00837">
    <property type="entry name" value="DPBB_1"/>
    <property type="match status" value="1"/>
</dbReference>
<dbReference type="InterPro" id="IPR011990">
    <property type="entry name" value="TPR-like_helical_dom_sf"/>
</dbReference>
<dbReference type="InterPro" id="IPR007112">
    <property type="entry name" value="Expansin/allergen_DPBB_dom"/>
</dbReference>
<dbReference type="GO" id="GO:0005576">
    <property type="term" value="C:extracellular region"/>
    <property type="evidence" value="ECO:0007669"/>
    <property type="project" value="InterPro"/>
</dbReference>
<keyword evidence="7 12" id="KW-0732">Signal</keyword>
<evidence type="ECO:0000313" key="15">
    <source>
        <dbReference type="EMBL" id="CAJ1978574.1"/>
    </source>
</evidence>
<dbReference type="Proteomes" id="UP001189624">
    <property type="component" value="Chromosome 11"/>
</dbReference>
<dbReference type="SUPFAM" id="SSF50685">
    <property type="entry name" value="Barwin-like endoglucanases"/>
    <property type="match status" value="1"/>
</dbReference>
<dbReference type="InterPro" id="IPR002963">
    <property type="entry name" value="Expansin"/>
</dbReference>
<evidence type="ECO:0000313" key="16">
    <source>
        <dbReference type="Proteomes" id="UP001189624"/>
    </source>
</evidence>
<keyword evidence="5" id="KW-0134">Cell wall</keyword>
<evidence type="ECO:0000256" key="8">
    <source>
        <dbReference type="ARBA" id="ARBA00022737"/>
    </source>
</evidence>
<dbReference type="EMBL" id="OY731408">
    <property type="protein sequence ID" value="CAJ1978574.1"/>
    <property type="molecule type" value="Genomic_DNA"/>
</dbReference>
<keyword evidence="10" id="KW-0961">Cell wall biogenesis/degradation</keyword>
<dbReference type="Gene3D" id="2.60.40.760">
    <property type="entry name" value="Expansin, cellulose-binding-like domain"/>
    <property type="match status" value="1"/>
</dbReference>
<dbReference type="PROSITE" id="PS50843">
    <property type="entry name" value="EXPANSIN_CBD"/>
    <property type="match status" value="1"/>
</dbReference>
<evidence type="ECO:0008006" key="17">
    <source>
        <dbReference type="Google" id="ProtNLM"/>
    </source>
</evidence>
<accession>A0AA87BAM2</accession>
<dbReference type="Pfam" id="PF01535">
    <property type="entry name" value="PPR"/>
    <property type="match status" value="3"/>
</dbReference>
<dbReference type="GO" id="GO:0009653">
    <property type="term" value="P:anatomical structure morphogenesis"/>
    <property type="evidence" value="ECO:0007669"/>
    <property type="project" value="UniProtKB-ARBA"/>
</dbReference>
<dbReference type="InterPro" id="IPR007118">
    <property type="entry name" value="Expan_Lol_pI"/>
</dbReference>
<name>A0AA87BAM2_9FABA</name>
<dbReference type="NCBIfam" id="TIGR00756">
    <property type="entry name" value="PPR"/>
    <property type="match status" value="2"/>
</dbReference>
<feature type="domain" description="Expansin-like CBD" evidence="14">
    <location>
        <begin position="167"/>
        <end position="240"/>
    </location>
</feature>
<dbReference type="PROSITE" id="PS51375">
    <property type="entry name" value="PPR"/>
    <property type="match status" value="2"/>
</dbReference>
<evidence type="ECO:0000256" key="4">
    <source>
        <dbReference type="ARBA" id="ARBA00007626"/>
    </source>
</evidence>
<feature type="signal peptide" evidence="12">
    <location>
        <begin position="1"/>
        <end position="24"/>
    </location>
</feature>
<comment type="similarity">
    <text evidence="4">Belongs to the PPR family. P subfamily.</text>
</comment>
<evidence type="ECO:0000259" key="14">
    <source>
        <dbReference type="PROSITE" id="PS50843"/>
    </source>
</evidence>
<dbReference type="PRINTS" id="PR01226">
    <property type="entry name" value="EXPANSIN"/>
</dbReference>
<keyword evidence="9" id="KW-0472">Membrane</keyword>
<keyword evidence="16" id="KW-1185">Reference proteome</keyword>
<dbReference type="Pfam" id="PF03330">
    <property type="entry name" value="DPBB_1"/>
    <property type="match status" value="1"/>
</dbReference>
<dbReference type="GO" id="GO:0005739">
    <property type="term" value="C:mitochondrion"/>
    <property type="evidence" value="ECO:0007669"/>
    <property type="project" value="TreeGrafter"/>
</dbReference>
<sequence>MGPLVISSSFLWFLCFVLSAHVEANNGWLNAHATFYGANQNPTTLGGACGYDDTFHAGFGVNTAAVSTMLFRDGEVCGACYQVMCDFRADSKWCLISRSVTVTATNFCPPNNHGGWCDPPYHHFDMSMPAFIRIARQGNEGIVPVLYRRVACKRRGGVRFTLKGQSNFNMVMISNVGGSGGVKAVWIRGSRSGAWLAMHRNWGANWQSSADLRNQRLSFKITLVDGMTLVFLNVVPSTWRVKFDLRLAMSWKQLFSASRNFAATFVRQCSSTATTNRRNLYSRISPLGDPSLSVVPVLDQWIQEGNAVNAPLLQRIIKVLRSRKRFTQALQVSEWMSSKGICLISPGDQAVQLDLIGRVHGVETAERYFQSLSDGDKNWKLHGALLNCYVRQGLVEKSLSQMQKMKDMGFVSFLNYNNIMCLYMQTEQLERVPDVLAQMKEDGVPPNIFSYRICMNSYGARGDLANVEKLLEELEREPHVGTDWMTYVMVARFYIKADMKEKALMYLKKCEEKADKRDALAYNHLISHYASLGSKSAVMRIWRLQKANCKKQFNNEYITMLGCLVKMGELDQAEEVLHEWELSGNTYDFRVPNILLIGYSQRGLVEKAEALLRNMVAKGKTPTPNSWSIISSAYVAKENMEKAFQCMKEAVAVQAQNKRWRPNADVISSILSWVNINKDKGEVEDFVNSLKTVLDQDGRCGKDVDGHLESMKVNNIEMEEEIKETP</sequence>
<comment type="subcellular location">
    <subcellularLocation>
        <location evidence="1">Membrane</location>
        <topology evidence="1">Peripheral membrane protein</topology>
    </subcellularLocation>
    <subcellularLocation>
        <location evidence="2">Secreted</location>
        <location evidence="2">Cell wall</location>
    </subcellularLocation>
</comment>
<evidence type="ECO:0000256" key="1">
    <source>
        <dbReference type="ARBA" id="ARBA00004170"/>
    </source>
</evidence>
<evidence type="ECO:0000256" key="9">
    <source>
        <dbReference type="ARBA" id="ARBA00023136"/>
    </source>
</evidence>
<feature type="domain" description="Expansin-like EG45" evidence="13">
    <location>
        <begin position="46"/>
        <end position="157"/>
    </location>
</feature>